<dbReference type="InterPro" id="IPR008327">
    <property type="entry name" value="Sig_transdc_resp-reg_antiterm"/>
</dbReference>
<gene>
    <name evidence="4" type="ORF">DV711_18385</name>
</gene>
<dbReference type="SUPFAM" id="SSF52172">
    <property type="entry name" value="CheY-like"/>
    <property type="match status" value="1"/>
</dbReference>
<protein>
    <submittedName>
        <fullName evidence="4">ANTAR domain-containing protein</fullName>
    </submittedName>
</protein>
<dbReference type="InterPro" id="IPR036388">
    <property type="entry name" value="WH-like_DNA-bd_sf"/>
</dbReference>
<dbReference type="GO" id="GO:0000160">
    <property type="term" value="P:phosphorelay signal transduction system"/>
    <property type="evidence" value="ECO:0007669"/>
    <property type="project" value="InterPro"/>
</dbReference>
<keyword evidence="5" id="KW-1185">Reference proteome</keyword>
<dbReference type="RefSeq" id="WP_114697210.1">
    <property type="nucleotide sequence ID" value="NZ_QQOH01000006.1"/>
</dbReference>
<evidence type="ECO:0000259" key="3">
    <source>
        <dbReference type="PROSITE" id="PS50921"/>
    </source>
</evidence>
<dbReference type="OrthoDB" id="9782798at2"/>
<keyword evidence="1" id="KW-0597">Phosphoprotein</keyword>
<evidence type="ECO:0000313" key="5">
    <source>
        <dbReference type="Proteomes" id="UP000253769"/>
    </source>
</evidence>
<dbReference type="PIRSF" id="PIRSF036382">
    <property type="entry name" value="RR_antiterm"/>
    <property type="match status" value="1"/>
</dbReference>
<dbReference type="SMART" id="SM01012">
    <property type="entry name" value="ANTAR"/>
    <property type="match status" value="1"/>
</dbReference>
<dbReference type="GO" id="GO:0003723">
    <property type="term" value="F:RNA binding"/>
    <property type="evidence" value="ECO:0007669"/>
    <property type="project" value="InterPro"/>
</dbReference>
<dbReference type="InterPro" id="IPR051015">
    <property type="entry name" value="EvgA-like"/>
</dbReference>
<comment type="caution">
    <text evidence="4">The sequence shown here is derived from an EMBL/GenBank/DDBJ whole genome shotgun (WGS) entry which is preliminary data.</text>
</comment>
<organism evidence="4 5">
    <name type="scientific">Motiliproteus coralliicola</name>
    <dbReference type="NCBI Taxonomy" id="2283196"/>
    <lineage>
        <taxon>Bacteria</taxon>
        <taxon>Pseudomonadati</taxon>
        <taxon>Pseudomonadota</taxon>
        <taxon>Gammaproteobacteria</taxon>
        <taxon>Oceanospirillales</taxon>
        <taxon>Oceanospirillaceae</taxon>
        <taxon>Motiliproteus</taxon>
    </lineage>
</organism>
<proteinExistence type="predicted"/>
<feature type="modified residue" description="4-aspartylphosphate" evidence="1">
    <location>
        <position position="57"/>
    </location>
</feature>
<dbReference type="PANTHER" id="PTHR45566:SF1">
    <property type="entry name" value="HTH-TYPE TRANSCRIPTIONAL REGULATOR YHJB-RELATED"/>
    <property type="match status" value="1"/>
</dbReference>
<dbReference type="EMBL" id="QQOH01000006">
    <property type="protein sequence ID" value="RDE18090.1"/>
    <property type="molecule type" value="Genomic_DNA"/>
</dbReference>
<dbReference type="InterPro" id="IPR011006">
    <property type="entry name" value="CheY-like_superfamily"/>
</dbReference>
<dbReference type="AlphaFoldDB" id="A0A369W7V8"/>
<dbReference type="PANTHER" id="PTHR45566">
    <property type="entry name" value="HTH-TYPE TRANSCRIPTIONAL REGULATOR YHJB-RELATED"/>
    <property type="match status" value="1"/>
</dbReference>
<dbReference type="Pfam" id="PF00072">
    <property type="entry name" value="Response_reg"/>
    <property type="match status" value="1"/>
</dbReference>
<feature type="domain" description="ANTAR" evidence="3">
    <location>
        <begin position="128"/>
        <end position="189"/>
    </location>
</feature>
<dbReference type="Gene3D" id="1.10.10.10">
    <property type="entry name" value="Winged helix-like DNA-binding domain superfamily/Winged helix DNA-binding domain"/>
    <property type="match status" value="1"/>
</dbReference>
<dbReference type="PROSITE" id="PS50921">
    <property type="entry name" value="ANTAR"/>
    <property type="match status" value="1"/>
</dbReference>
<dbReference type="SMART" id="SM00448">
    <property type="entry name" value="REC"/>
    <property type="match status" value="1"/>
</dbReference>
<feature type="domain" description="Response regulatory" evidence="2">
    <location>
        <begin position="7"/>
        <end position="122"/>
    </location>
</feature>
<dbReference type="Gene3D" id="3.40.50.2300">
    <property type="match status" value="1"/>
</dbReference>
<reference evidence="4 5" key="1">
    <citation type="submission" date="2018-07" db="EMBL/GenBank/DDBJ databases">
        <title>Motiliproteus coralliicola sp. nov., a bacterium isolated from Coral.</title>
        <authorList>
            <person name="Wang G."/>
        </authorList>
    </citation>
    <scope>NUCLEOTIDE SEQUENCE [LARGE SCALE GENOMIC DNA]</scope>
    <source>
        <strain evidence="4 5">C34</strain>
    </source>
</reference>
<sequence length="196" mass="22000">MTQSSLDILLIDDEPQRAEALIGTLRTQGYRVIEHLCSTEGLSGHVDRIRPDIILIDMDNPDRDTLESMSAVHRDHPRPVVFFAEAESDSQTIKAAIQAGVSAYIADGLKPDRIRPIIDSAIAQFETYHSLRRELEQTRTELAGRKQIDRAKALLMKHQSCDEDQAYRTLRKLAMDRNQKLGVVAADVIKVLEALA</sequence>
<evidence type="ECO:0000313" key="4">
    <source>
        <dbReference type="EMBL" id="RDE18090.1"/>
    </source>
</evidence>
<dbReference type="PROSITE" id="PS50110">
    <property type="entry name" value="RESPONSE_REGULATORY"/>
    <property type="match status" value="1"/>
</dbReference>
<dbReference type="InterPro" id="IPR001789">
    <property type="entry name" value="Sig_transdc_resp-reg_receiver"/>
</dbReference>
<name>A0A369W7V8_9GAMM</name>
<dbReference type="CDD" id="cd00156">
    <property type="entry name" value="REC"/>
    <property type="match status" value="1"/>
</dbReference>
<evidence type="ECO:0000259" key="2">
    <source>
        <dbReference type="PROSITE" id="PS50110"/>
    </source>
</evidence>
<dbReference type="InterPro" id="IPR005561">
    <property type="entry name" value="ANTAR"/>
</dbReference>
<evidence type="ECO:0000256" key="1">
    <source>
        <dbReference type="PROSITE-ProRule" id="PRU00169"/>
    </source>
</evidence>
<dbReference type="Pfam" id="PF03861">
    <property type="entry name" value="ANTAR"/>
    <property type="match status" value="1"/>
</dbReference>
<dbReference type="Proteomes" id="UP000253769">
    <property type="component" value="Unassembled WGS sequence"/>
</dbReference>
<accession>A0A369W7V8</accession>